<dbReference type="InterPro" id="IPR036052">
    <property type="entry name" value="TrpB-like_PALP_sf"/>
</dbReference>
<keyword evidence="4 7" id="KW-0456">Lyase</keyword>
<organism evidence="7 8">
    <name type="scientific">Candidatus Spyradenecus faecavium</name>
    <dbReference type="NCBI Taxonomy" id="2840947"/>
    <lineage>
        <taxon>Bacteria</taxon>
        <taxon>Pseudomonadati</taxon>
        <taxon>Lentisphaerota</taxon>
        <taxon>Lentisphaeria</taxon>
        <taxon>Lentisphaerales</taxon>
        <taxon>Lentisphaeraceae</taxon>
        <taxon>Lentisphaeraceae incertae sedis</taxon>
        <taxon>Candidatus Spyradenecus</taxon>
    </lineage>
</organism>
<gene>
    <name evidence="7" type="ORF">IAC79_03525</name>
</gene>
<dbReference type="SUPFAM" id="SSF55021">
    <property type="entry name" value="ACT-like"/>
    <property type="match status" value="1"/>
</dbReference>
<dbReference type="GO" id="GO:0003941">
    <property type="term" value="F:L-serine ammonia-lyase activity"/>
    <property type="evidence" value="ECO:0007669"/>
    <property type="project" value="UniProtKB-EC"/>
</dbReference>
<comment type="caution">
    <text evidence="7">The sequence shown here is derived from an EMBL/GenBank/DDBJ whole genome shotgun (WGS) entry which is preliminary data.</text>
</comment>
<sequence length="402" mass="42417">MATLSMDNIHHAAEVLKEVARKTDLIYAPKLSTNAEVWLKTENLQVTGSFKVRGAYYKISQLSPEELGRGVIACSAGNHAQGVALGAQKRGARAVICMPDIAPIAKIEATKSYGAEVHLVPGTYDDASAYAQKLCKQEGMTFVHPFDDPDVIAGQGTVGVEILEQMPDVDAVLVPIGGGGLISGVAFAIKHLKPGCKVYGVQAAEAASMKRSIEAGDKLTLSTANTFADGIAVKHPGDLTFDLVGKYVDGIVTVTEDEIAAAVLFLIEQRKLVCEGAGAVSVAAMIYDKIPELHGKKVCCLLSGGNIDVNILSRVIYRGLLASGRRAGIRLTLPDKPGQLASVSSIISKCGGNVINVNYGPSGMDTALATCVLSLELETRDFEQIGAIHEALEAAGYRLIRD</sequence>
<reference evidence="7" key="1">
    <citation type="submission" date="2020-10" db="EMBL/GenBank/DDBJ databases">
        <authorList>
            <person name="Gilroy R."/>
        </authorList>
    </citation>
    <scope>NUCLEOTIDE SEQUENCE</scope>
    <source>
        <strain evidence="7">35461</strain>
    </source>
</reference>
<accession>A0A9D1NM35</accession>
<dbReference type="SUPFAM" id="SSF53686">
    <property type="entry name" value="Tryptophan synthase beta subunit-like PLP-dependent enzymes"/>
    <property type="match status" value="1"/>
</dbReference>
<dbReference type="InterPro" id="IPR001926">
    <property type="entry name" value="TrpB-like_PALP"/>
</dbReference>
<dbReference type="Gene3D" id="3.40.50.1100">
    <property type="match status" value="2"/>
</dbReference>
<comment type="cofactor">
    <cofactor evidence="1">
        <name>pyridoxal 5'-phosphate</name>
        <dbReference type="ChEBI" id="CHEBI:597326"/>
    </cofactor>
</comment>
<dbReference type="Pfam" id="PF00291">
    <property type="entry name" value="PALP"/>
    <property type="match status" value="1"/>
</dbReference>
<evidence type="ECO:0000313" key="7">
    <source>
        <dbReference type="EMBL" id="HIV09166.1"/>
    </source>
</evidence>
<evidence type="ECO:0000256" key="1">
    <source>
        <dbReference type="ARBA" id="ARBA00001933"/>
    </source>
</evidence>
<dbReference type="Gene3D" id="3.30.70.260">
    <property type="match status" value="1"/>
</dbReference>
<dbReference type="CDD" id="cd01562">
    <property type="entry name" value="Thr-dehyd"/>
    <property type="match status" value="1"/>
</dbReference>
<protein>
    <submittedName>
        <fullName evidence="7">Threonine ammonia-lyase</fullName>
        <ecNumber evidence="7">4.3.1.19</ecNumber>
    </submittedName>
</protein>
<evidence type="ECO:0000313" key="8">
    <source>
        <dbReference type="Proteomes" id="UP000886845"/>
    </source>
</evidence>
<dbReference type="PANTHER" id="PTHR48078:SF6">
    <property type="entry name" value="L-THREONINE DEHYDRATASE CATABOLIC TDCB"/>
    <property type="match status" value="1"/>
</dbReference>
<dbReference type="InterPro" id="IPR045865">
    <property type="entry name" value="ACT-like_dom_sf"/>
</dbReference>
<dbReference type="GO" id="GO:0009097">
    <property type="term" value="P:isoleucine biosynthetic process"/>
    <property type="evidence" value="ECO:0007669"/>
    <property type="project" value="TreeGrafter"/>
</dbReference>
<dbReference type="CDD" id="cd04886">
    <property type="entry name" value="ACT_ThrD-II-like"/>
    <property type="match status" value="1"/>
</dbReference>
<dbReference type="GO" id="GO:0006565">
    <property type="term" value="P:L-serine catabolic process"/>
    <property type="evidence" value="ECO:0007669"/>
    <property type="project" value="TreeGrafter"/>
</dbReference>
<keyword evidence="3" id="KW-0663">Pyridoxal phosphate</keyword>
<evidence type="ECO:0000256" key="2">
    <source>
        <dbReference type="ARBA" id="ARBA00010869"/>
    </source>
</evidence>
<dbReference type="FunFam" id="3.40.50.1100:FF:000007">
    <property type="entry name" value="L-threonine dehydratase catabolic TdcB"/>
    <property type="match status" value="1"/>
</dbReference>
<dbReference type="InterPro" id="IPR050147">
    <property type="entry name" value="Ser/Thr_Dehydratase"/>
</dbReference>
<dbReference type="InterPro" id="IPR044561">
    <property type="entry name" value="ACT_ThrD-II-like"/>
</dbReference>
<dbReference type="PROSITE" id="PS51671">
    <property type="entry name" value="ACT"/>
    <property type="match status" value="1"/>
</dbReference>
<dbReference type="EMBL" id="DVOR01000112">
    <property type="protein sequence ID" value="HIV09166.1"/>
    <property type="molecule type" value="Genomic_DNA"/>
</dbReference>
<evidence type="ECO:0000259" key="6">
    <source>
        <dbReference type="PROSITE" id="PS51671"/>
    </source>
</evidence>
<dbReference type="PANTHER" id="PTHR48078">
    <property type="entry name" value="THREONINE DEHYDRATASE, MITOCHONDRIAL-RELATED"/>
    <property type="match status" value="1"/>
</dbReference>
<comment type="catalytic activity">
    <reaction evidence="5">
        <text>L-serine = pyruvate + NH4(+)</text>
        <dbReference type="Rhea" id="RHEA:19169"/>
        <dbReference type="ChEBI" id="CHEBI:15361"/>
        <dbReference type="ChEBI" id="CHEBI:28938"/>
        <dbReference type="ChEBI" id="CHEBI:33384"/>
        <dbReference type="EC" id="4.3.1.17"/>
    </reaction>
</comment>
<dbReference type="GO" id="GO:0006567">
    <property type="term" value="P:L-threonine catabolic process"/>
    <property type="evidence" value="ECO:0007669"/>
    <property type="project" value="InterPro"/>
</dbReference>
<evidence type="ECO:0000256" key="4">
    <source>
        <dbReference type="ARBA" id="ARBA00023239"/>
    </source>
</evidence>
<reference evidence="7" key="2">
    <citation type="journal article" date="2021" name="PeerJ">
        <title>Extensive microbial diversity within the chicken gut microbiome revealed by metagenomics and culture.</title>
        <authorList>
            <person name="Gilroy R."/>
            <person name="Ravi A."/>
            <person name="Getino M."/>
            <person name="Pursley I."/>
            <person name="Horton D.L."/>
            <person name="Alikhan N.F."/>
            <person name="Baker D."/>
            <person name="Gharbi K."/>
            <person name="Hall N."/>
            <person name="Watson M."/>
            <person name="Adriaenssens E.M."/>
            <person name="Foster-Nyarko E."/>
            <person name="Jarju S."/>
            <person name="Secka A."/>
            <person name="Antonio M."/>
            <person name="Oren A."/>
            <person name="Chaudhuri R.R."/>
            <person name="La Ragione R."/>
            <person name="Hildebrand F."/>
            <person name="Pallen M.J."/>
        </authorList>
    </citation>
    <scope>NUCLEOTIDE SEQUENCE</scope>
    <source>
        <strain evidence="7">35461</strain>
    </source>
</reference>
<feature type="domain" description="ACT" evidence="6">
    <location>
        <begin position="328"/>
        <end position="402"/>
    </location>
</feature>
<dbReference type="NCBIfam" id="TIGR01127">
    <property type="entry name" value="ilvA_1Cterm"/>
    <property type="match status" value="1"/>
</dbReference>
<name>A0A9D1NM35_9BACT</name>
<dbReference type="Proteomes" id="UP000886845">
    <property type="component" value="Unassembled WGS sequence"/>
</dbReference>
<dbReference type="InterPro" id="IPR002912">
    <property type="entry name" value="ACT_dom"/>
</dbReference>
<evidence type="ECO:0000256" key="3">
    <source>
        <dbReference type="ARBA" id="ARBA00022898"/>
    </source>
</evidence>
<proteinExistence type="inferred from homology"/>
<dbReference type="GO" id="GO:0004794">
    <property type="term" value="F:threonine deaminase activity"/>
    <property type="evidence" value="ECO:0007669"/>
    <property type="project" value="UniProtKB-EC"/>
</dbReference>
<comment type="similarity">
    <text evidence="2">Belongs to the serine/threonine dehydratase family.</text>
</comment>
<evidence type="ECO:0000256" key="5">
    <source>
        <dbReference type="ARBA" id="ARBA00049406"/>
    </source>
</evidence>
<dbReference type="AlphaFoldDB" id="A0A9D1NM35"/>
<dbReference type="InterPro" id="IPR005789">
    <property type="entry name" value="Thr_deHydtase_catblc"/>
</dbReference>
<dbReference type="EC" id="4.3.1.19" evidence="7"/>